<keyword evidence="3 5" id="KW-1133">Transmembrane helix</keyword>
<protein>
    <recommendedName>
        <fullName evidence="6">VWFA domain-containing protein</fullName>
    </recommendedName>
</protein>
<accession>A0A5M3WFL6</accession>
<comment type="caution">
    <text evidence="7">The sequence shown here is derived from an EMBL/GenBank/DDBJ whole genome shotgun (WGS) entry which is preliminary data.</text>
</comment>
<evidence type="ECO:0000256" key="2">
    <source>
        <dbReference type="ARBA" id="ARBA00022692"/>
    </source>
</evidence>
<dbReference type="AlphaFoldDB" id="A0A5M3WFL6"/>
<gene>
    <name evidence="7" type="ORF">Amac_004770</name>
</gene>
<proteinExistence type="predicted"/>
<dbReference type="Pfam" id="PF07584">
    <property type="entry name" value="BatA"/>
    <property type="match status" value="1"/>
</dbReference>
<dbReference type="OrthoDB" id="8882959at2"/>
<name>A0A5M3WFL6_9ACTN</name>
<evidence type="ECO:0000259" key="6">
    <source>
        <dbReference type="PROSITE" id="PS50234"/>
    </source>
</evidence>
<dbReference type="SMART" id="SM00327">
    <property type="entry name" value="VWA"/>
    <property type="match status" value="1"/>
</dbReference>
<feature type="transmembrane region" description="Helical" evidence="5">
    <location>
        <begin position="6"/>
        <end position="25"/>
    </location>
</feature>
<keyword evidence="2 5" id="KW-0812">Transmembrane</keyword>
<organism evidence="7 8">
    <name type="scientific">Acrocarpospora macrocephala</name>
    <dbReference type="NCBI Taxonomy" id="150177"/>
    <lineage>
        <taxon>Bacteria</taxon>
        <taxon>Bacillati</taxon>
        <taxon>Actinomycetota</taxon>
        <taxon>Actinomycetes</taxon>
        <taxon>Streptosporangiales</taxon>
        <taxon>Streptosporangiaceae</taxon>
        <taxon>Acrocarpospora</taxon>
    </lineage>
</organism>
<keyword evidence="1" id="KW-1003">Cell membrane</keyword>
<dbReference type="EMBL" id="BLAE01000004">
    <property type="protein sequence ID" value="GES06882.1"/>
    <property type="molecule type" value="Genomic_DNA"/>
</dbReference>
<dbReference type="InterPro" id="IPR050768">
    <property type="entry name" value="UPF0353/GerABKA_families"/>
</dbReference>
<sequence>MNFLAPQWLLLLIPVAAIVVAYLVMQLRRSKYAVRFTNLDLLTSVAPRGPGFRRHVPAAAFSVMLVLLVIGFARPTAEVQVPRERATVIVAFDVSASMLAEDVEPTRFAAAQQAARRFAEGLPPRFNLGLVAFSQYASIAVPATTDRQAVLDAVDRLSTSAGTAIGEAVFASLDAISTIDAQAGADPPPAHVVLLSDGSITTGRSIAEAVGEATTRRVPVSTIAYGTPRGMIQMDGRTIQVPVDGPALKDLADSTGGRFYEAASGDELRAVYDDIGSSVGFRVERQEVWPWFVGLGLLGAVVAAGTSLFWFSRIP</sequence>
<evidence type="ECO:0000256" key="5">
    <source>
        <dbReference type="SAM" id="Phobius"/>
    </source>
</evidence>
<dbReference type="Proteomes" id="UP000331127">
    <property type="component" value="Unassembled WGS sequence"/>
</dbReference>
<feature type="domain" description="VWFA" evidence="6">
    <location>
        <begin position="87"/>
        <end position="275"/>
    </location>
</feature>
<dbReference type="InterPro" id="IPR024163">
    <property type="entry name" value="Aerotolerance_reg_N"/>
</dbReference>
<reference evidence="7 8" key="1">
    <citation type="submission" date="2019-10" db="EMBL/GenBank/DDBJ databases">
        <title>Whole genome shotgun sequence of Acrocarpospora macrocephala NBRC 16266.</title>
        <authorList>
            <person name="Ichikawa N."/>
            <person name="Kimura A."/>
            <person name="Kitahashi Y."/>
            <person name="Komaki H."/>
            <person name="Oguchi A."/>
        </authorList>
    </citation>
    <scope>NUCLEOTIDE SEQUENCE [LARGE SCALE GENOMIC DNA]</scope>
    <source>
        <strain evidence="7 8">NBRC 16266</strain>
    </source>
</reference>
<keyword evidence="8" id="KW-1185">Reference proteome</keyword>
<feature type="transmembrane region" description="Helical" evidence="5">
    <location>
        <begin position="288"/>
        <end position="311"/>
    </location>
</feature>
<dbReference type="RefSeq" id="WP_155352600.1">
    <property type="nucleotide sequence ID" value="NZ_BAAAHL010000029.1"/>
</dbReference>
<evidence type="ECO:0000313" key="8">
    <source>
        <dbReference type="Proteomes" id="UP000331127"/>
    </source>
</evidence>
<dbReference type="PANTHER" id="PTHR22550">
    <property type="entry name" value="SPORE GERMINATION PROTEIN"/>
    <property type="match status" value="1"/>
</dbReference>
<evidence type="ECO:0000256" key="1">
    <source>
        <dbReference type="ARBA" id="ARBA00022475"/>
    </source>
</evidence>
<keyword evidence="4 5" id="KW-0472">Membrane</keyword>
<dbReference type="PANTHER" id="PTHR22550:SF5">
    <property type="entry name" value="LEUCINE ZIPPER PROTEIN 4"/>
    <property type="match status" value="1"/>
</dbReference>
<dbReference type="InterPro" id="IPR036465">
    <property type="entry name" value="vWFA_dom_sf"/>
</dbReference>
<dbReference type="InterPro" id="IPR002035">
    <property type="entry name" value="VWF_A"/>
</dbReference>
<dbReference type="SUPFAM" id="SSF53300">
    <property type="entry name" value="vWA-like"/>
    <property type="match status" value="1"/>
</dbReference>
<evidence type="ECO:0000256" key="4">
    <source>
        <dbReference type="ARBA" id="ARBA00023136"/>
    </source>
</evidence>
<dbReference type="PROSITE" id="PS50234">
    <property type="entry name" value="VWFA"/>
    <property type="match status" value="1"/>
</dbReference>
<feature type="transmembrane region" description="Helical" evidence="5">
    <location>
        <begin position="56"/>
        <end position="73"/>
    </location>
</feature>
<evidence type="ECO:0000256" key="3">
    <source>
        <dbReference type="ARBA" id="ARBA00022989"/>
    </source>
</evidence>
<evidence type="ECO:0000313" key="7">
    <source>
        <dbReference type="EMBL" id="GES06882.1"/>
    </source>
</evidence>
<dbReference type="Pfam" id="PF13519">
    <property type="entry name" value="VWA_2"/>
    <property type="match status" value="1"/>
</dbReference>
<dbReference type="Gene3D" id="3.40.50.410">
    <property type="entry name" value="von Willebrand factor, type A domain"/>
    <property type="match status" value="1"/>
</dbReference>